<keyword evidence="2" id="KW-1185">Reference proteome</keyword>
<sequence>MSPITLTMEGFYTYNNSHLSDLDNGYMKFDMIYDPATSTVEAKGKDNAGPFTILGLFDGRNLRWIKKYPTWEWKYIGKVVESLGPNAYYFAGGWGNGTVQDGTFVFTATEPHTIHALVNGEWEGQYLYNSDPCRKDAPMHLCLSVDANSHLVADGFDGVGGFSLKGTINGRKVYWRKTYTSGLAWDYNGDISDDGKHITGTWGTGSTVDGTFTLNKTRGIALETVKKLMPSASHVCGHLEGGCAVSKIDKHDLDKLVVGFQSVKA</sequence>
<evidence type="ECO:0000313" key="2">
    <source>
        <dbReference type="Proteomes" id="UP001212997"/>
    </source>
</evidence>
<dbReference type="EMBL" id="JANAWD010000012">
    <property type="protein sequence ID" value="KAJ3491450.1"/>
    <property type="molecule type" value="Genomic_DNA"/>
</dbReference>
<evidence type="ECO:0000313" key="1">
    <source>
        <dbReference type="EMBL" id="KAJ3491450.1"/>
    </source>
</evidence>
<proteinExistence type="predicted"/>
<dbReference type="AlphaFoldDB" id="A0AAD5YLR1"/>
<organism evidence="1 2">
    <name type="scientific">Meripilus lineatus</name>
    <dbReference type="NCBI Taxonomy" id="2056292"/>
    <lineage>
        <taxon>Eukaryota</taxon>
        <taxon>Fungi</taxon>
        <taxon>Dikarya</taxon>
        <taxon>Basidiomycota</taxon>
        <taxon>Agaricomycotina</taxon>
        <taxon>Agaricomycetes</taxon>
        <taxon>Polyporales</taxon>
        <taxon>Meripilaceae</taxon>
        <taxon>Meripilus</taxon>
    </lineage>
</organism>
<protein>
    <submittedName>
        <fullName evidence="1">Uncharacterized protein</fullName>
    </submittedName>
</protein>
<name>A0AAD5YLR1_9APHY</name>
<gene>
    <name evidence="1" type="ORF">NLI96_g714</name>
</gene>
<comment type="caution">
    <text evidence="1">The sequence shown here is derived from an EMBL/GenBank/DDBJ whole genome shotgun (WGS) entry which is preliminary data.</text>
</comment>
<dbReference type="Proteomes" id="UP001212997">
    <property type="component" value="Unassembled WGS sequence"/>
</dbReference>
<accession>A0AAD5YLR1</accession>
<reference evidence="1" key="1">
    <citation type="submission" date="2022-07" db="EMBL/GenBank/DDBJ databases">
        <title>Genome Sequence of Physisporinus lineatus.</title>
        <authorList>
            <person name="Buettner E."/>
        </authorList>
    </citation>
    <scope>NUCLEOTIDE SEQUENCE</scope>
    <source>
        <strain evidence="1">VT162</strain>
    </source>
</reference>